<evidence type="ECO:0000313" key="3">
    <source>
        <dbReference type="EMBL" id="OTP75490.1"/>
    </source>
</evidence>
<evidence type="ECO:0000313" key="4">
    <source>
        <dbReference type="Proteomes" id="UP000194546"/>
    </source>
</evidence>
<protein>
    <submittedName>
        <fullName evidence="3">Uncharacterized protein</fullName>
    </submittedName>
</protein>
<evidence type="ECO:0000313" key="2">
    <source>
        <dbReference type="EMBL" id="OTP70661.1"/>
    </source>
</evidence>
<name>A0A242MVM0_CABSO</name>
<dbReference type="AlphaFoldDB" id="A0A242MVM0"/>
<organism evidence="3 4">
    <name type="scientific">Caballeronia sordidicola</name>
    <name type="common">Burkholderia sordidicola</name>
    <dbReference type="NCBI Taxonomy" id="196367"/>
    <lineage>
        <taxon>Bacteria</taxon>
        <taxon>Pseudomonadati</taxon>
        <taxon>Pseudomonadota</taxon>
        <taxon>Betaproteobacteria</taxon>
        <taxon>Burkholderiales</taxon>
        <taxon>Burkholderiaceae</taxon>
        <taxon>Caballeronia</taxon>
    </lineage>
</organism>
<evidence type="ECO:0000313" key="5">
    <source>
        <dbReference type="Proteomes" id="UP000195221"/>
    </source>
</evidence>
<dbReference type="EMBL" id="NBTZ01000106">
    <property type="protein sequence ID" value="OTP70661.1"/>
    <property type="molecule type" value="Genomic_DNA"/>
</dbReference>
<dbReference type="EMBL" id="NBTY01000073">
    <property type="protein sequence ID" value="OTP75490.1"/>
    <property type="molecule type" value="Genomic_DNA"/>
</dbReference>
<dbReference type="Proteomes" id="UP000194546">
    <property type="component" value="Unassembled WGS sequence"/>
</dbReference>
<evidence type="ECO:0000256" key="1">
    <source>
        <dbReference type="SAM" id="MobiDB-lite"/>
    </source>
</evidence>
<sequence length="66" mass="7119">MMSAGRNVEEPMSGGSGLGGAGGDRREPTVEPHRLIDTATQAFERSNSRALACWMAFAAKARQRRL</sequence>
<comment type="caution">
    <text evidence="3">The sequence shown here is derived from an EMBL/GenBank/DDBJ whole genome shotgun (WGS) entry which is preliminary data.</text>
</comment>
<reference evidence="3 4" key="1">
    <citation type="submission" date="2017-03" db="EMBL/GenBank/DDBJ databases">
        <title>Genome analysis of strain PAMC 26510.</title>
        <authorList>
            <person name="Oh H.-M."/>
            <person name="Yang J.-A."/>
        </authorList>
    </citation>
    <scope>NUCLEOTIDE SEQUENCE [LARGE SCALE GENOMIC DNA]</scope>
    <source>
        <strain evidence="3 4">PAMC 26510</strain>
    </source>
</reference>
<reference evidence="2 5" key="2">
    <citation type="submission" date="2017-03" db="EMBL/GenBank/DDBJ databases">
        <title>Genome analysis of strain PAMC 26577.</title>
        <authorList>
            <person name="Oh H.-M."/>
            <person name="Yang J.-A."/>
        </authorList>
    </citation>
    <scope>NUCLEOTIDE SEQUENCE [LARGE SCALE GENOMIC DNA]</scope>
    <source>
        <strain evidence="2 5">PAMC 26577</strain>
    </source>
</reference>
<dbReference type="Proteomes" id="UP000195221">
    <property type="component" value="Unassembled WGS sequence"/>
</dbReference>
<gene>
    <name evidence="3" type="ORF">PAMC26510_13700</name>
    <name evidence="2" type="ORF">PAMC26577_26765</name>
</gene>
<feature type="region of interest" description="Disordered" evidence="1">
    <location>
        <begin position="1"/>
        <end position="31"/>
    </location>
</feature>
<accession>A0A242MVM0</accession>
<proteinExistence type="predicted"/>